<name>A0A150P653_SORCE</name>
<evidence type="ECO:0000313" key="2">
    <source>
        <dbReference type="EMBL" id="KYF51172.1"/>
    </source>
</evidence>
<dbReference type="AlphaFoldDB" id="A0A150P653"/>
<gene>
    <name evidence="2" type="ORF">BE08_40490</name>
</gene>
<keyword evidence="1" id="KW-1133">Transmembrane helix</keyword>
<sequence>MFERIQQYASYLSRAILAVPFVAIVGDYVVRGVLQIGLRREDEAPDLTGTVMACQSLLVLYTLGAMVLSRRFRQSREGRVLVATVVVTSAVRLHPSMPTGRSQYDAGRFLRNRVTAGDSAQLSVSEYQVADSLGLRGRPTMWLVSAQARTRNMFELETERYNALLHCTWQCHYTVYENETVALAFGNAHEASNVLTDGTVISIGDTIVDRINNEVARRYGAQIRAEFGREYMNFFGAVTTCVAKALLDRVRDLGVRLLRRVPVVNQLTFLDRLHEFITLDGRIISTRCDDICRVAYDNHTLARAREGDDYLGSLTPDEVYTNYVRPLLFLLDAYQIRPEDILPPNELRALAQQAGGQWPARLQ</sequence>
<evidence type="ECO:0000256" key="1">
    <source>
        <dbReference type="SAM" id="Phobius"/>
    </source>
</evidence>
<dbReference type="EMBL" id="JELY01002951">
    <property type="protein sequence ID" value="KYF51172.1"/>
    <property type="molecule type" value="Genomic_DNA"/>
</dbReference>
<comment type="caution">
    <text evidence="2">The sequence shown here is derived from an EMBL/GenBank/DDBJ whole genome shotgun (WGS) entry which is preliminary data.</text>
</comment>
<accession>A0A150P653</accession>
<evidence type="ECO:0000313" key="3">
    <source>
        <dbReference type="Proteomes" id="UP000075420"/>
    </source>
</evidence>
<proteinExistence type="predicted"/>
<keyword evidence="1" id="KW-0812">Transmembrane</keyword>
<reference evidence="2 3" key="1">
    <citation type="submission" date="2014-02" db="EMBL/GenBank/DDBJ databases">
        <title>The small core and large imbalanced accessory genome model reveals a collaborative survival strategy of Sorangium cellulosum strains in nature.</title>
        <authorList>
            <person name="Han K."/>
            <person name="Peng R."/>
            <person name="Blom J."/>
            <person name="Li Y.-Z."/>
        </authorList>
    </citation>
    <scope>NUCLEOTIDE SEQUENCE [LARGE SCALE GENOMIC DNA]</scope>
    <source>
        <strain evidence="2 3">So0157-25</strain>
    </source>
</reference>
<feature type="transmembrane region" description="Helical" evidence="1">
    <location>
        <begin position="50"/>
        <end position="69"/>
    </location>
</feature>
<dbReference type="Proteomes" id="UP000075420">
    <property type="component" value="Unassembled WGS sequence"/>
</dbReference>
<protein>
    <submittedName>
        <fullName evidence="2">Uncharacterized protein</fullName>
    </submittedName>
</protein>
<feature type="transmembrane region" description="Helical" evidence="1">
    <location>
        <begin position="12"/>
        <end position="30"/>
    </location>
</feature>
<keyword evidence="1" id="KW-0472">Membrane</keyword>
<organism evidence="2 3">
    <name type="scientific">Sorangium cellulosum</name>
    <name type="common">Polyangium cellulosum</name>
    <dbReference type="NCBI Taxonomy" id="56"/>
    <lineage>
        <taxon>Bacteria</taxon>
        <taxon>Pseudomonadati</taxon>
        <taxon>Myxococcota</taxon>
        <taxon>Polyangia</taxon>
        <taxon>Polyangiales</taxon>
        <taxon>Polyangiaceae</taxon>
        <taxon>Sorangium</taxon>
    </lineage>
</organism>